<dbReference type="OrthoDB" id="10357at2157"/>
<dbReference type="EMBL" id="REFZ01000001">
    <property type="protein sequence ID" value="RQH03095.1"/>
    <property type="molecule type" value="Genomic_DNA"/>
</dbReference>
<evidence type="ECO:0000313" key="3">
    <source>
        <dbReference type="Proteomes" id="UP000281431"/>
    </source>
</evidence>
<feature type="domain" description="Coenzyme Q-binding protein COQ10 START" evidence="1">
    <location>
        <begin position="10"/>
        <end position="132"/>
    </location>
</feature>
<proteinExistence type="predicted"/>
<evidence type="ECO:0000259" key="1">
    <source>
        <dbReference type="Pfam" id="PF03364"/>
    </source>
</evidence>
<dbReference type="InterPro" id="IPR023393">
    <property type="entry name" value="START-like_dom_sf"/>
</dbReference>
<dbReference type="InterPro" id="IPR005031">
    <property type="entry name" value="COQ10_START"/>
</dbReference>
<organism evidence="2 3">
    <name type="scientific">Natrarchaeobius chitinivorans</name>
    <dbReference type="NCBI Taxonomy" id="1679083"/>
    <lineage>
        <taxon>Archaea</taxon>
        <taxon>Methanobacteriati</taxon>
        <taxon>Methanobacteriota</taxon>
        <taxon>Stenosarchaea group</taxon>
        <taxon>Halobacteria</taxon>
        <taxon>Halobacteriales</taxon>
        <taxon>Natrialbaceae</taxon>
        <taxon>Natrarchaeobius</taxon>
    </lineage>
</organism>
<reference evidence="2 3" key="1">
    <citation type="submission" date="2018-10" db="EMBL/GenBank/DDBJ databases">
        <title>Natrarchaeobius chitinivorans gen. nov., sp. nov., and Natrarchaeobius haloalkaliphilus sp. nov., alkaliphilic, chitin-utilizing haloarchaea from hypersaline alkaline lakes.</title>
        <authorList>
            <person name="Sorokin D.Y."/>
            <person name="Elcheninov A.G."/>
            <person name="Kostrikina N.A."/>
            <person name="Bale N.J."/>
            <person name="Sinninghe Damste J.S."/>
            <person name="Khijniak T.V."/>
            <person name="Kublanov I.V."/>
            <person name="Toshchakov S.V."/>
        </authorList>
    </citation>
    <scope>NUCLEOTIDE SEQUENCE [LARGE SCALE GENOMIC DNA]</scope>
    <source>
        <strain evidence="2 3">AArcht7</strain>
    </source>
</reference>
<sequence>MPSYDRRTTVDAPLEELWQFHSRVSGLETLTPDWLGLRVESVIGPDGRTDPDVLETGSELSLSTRPFGLGPRQYWTSEITDRVREDGRAYFRDEMIHGPFDRWVHTHLFYADGDRTILRDHVEYDLPLGPLAPASAPFSRIGFEVTFRERHRATKAALE</sequence>
<name>A0A3N6MN83_NATCH</name>
<dbReference type="Pfam" id="PF03364">
    <property type="entry name" value="Polyketide_cyc"/>
    <property type="match status" value="1"/>
</dbReference>
<keyword evidence="3" id="KW-1185">Reference proteome</keyword>
<comment type="caution">
    <text evidence="2">The sequence shown here is derived from an EMBL/GenBank/DDBJ whole genome shotgun (WGS) entry which is preliminary data.</text>
</comment>
<evidence type="ECO:0000313" key="2">
    <source>
        <dbReference type="EMBL" id="RQH03095.1"/>
    </source>
</evidence>
<protein>
    <submittedName>
        <fullName evidence="2">Cyclase</fullName>
    </submittedName>
</protein>
<dbReference type="CDD" id="cd07820">
    <property type="entry name" value="SRPBCC_3"/>
    <property type="match status" value="1"/>
</dbReference>
<dbReference type="SUPFAM" id="SSF55961">
    <property type="entry name" value="Bet v1-like"/>
    <property type="match status" value="1"/>
</dbReference>
<dbReference type="Gene3D" id="3.30.530.20">
    <property type="match status" value="1"/>
</dbReference>
<dbReference type="Proteomes" id="UP000281431">
    <property type="component" value="Unassembled WGS sequence"/>
</dbReference>
<dbReference type="AlphaFoldDB" id="A0A3N6MN83"/>
<gene>
    <name evidence="2" type="ORF">EA472_00390</name>
</gene>
<accession>A0A3N6MN83</accession>